<evidence type="ECO:0000313" key="1">
    <source>
        <dbReference type="EMBL" id="SPM39018.1"/>
    </source>
</evidence>
<evidence type="ECO:0000313" key="2">
    <source>
        <dbReference type="Proteomes" id="UP000240424"/>
    </source>
</evidence>
<dbReference type="AlphaFoldDB" id="A0A2U3P5I7"/>
<dbReference type="EMBL" id="FUEZ01000003">
    <property type="protein sequence ID" value="SPM39018.1"/>
    <property type="molecule type" value="Genomic_DNA"/>
</dbReference>
<accession>A0A2U3P5I7</accession>
<evidence type="ECO:0008006" key="3">
    <source>
        <dbReference type="Google" id="ProtNLM"/>
    </source>
</evidence>
<proteinExistence type="predicted"/>
<dbReference type="STRING" id="1841861.GCA_900157365_05403"/>
<sequence length="133" mass="14684">MAAKTATAARPDLNAYNEAITMDTPELVDALRNLLGPTLVAYLGRVKETRAVRQWAEGSRKIANPADVERLRVAYRAARMISERDSKKVAQSWFQGLNPFLDDWSPARLLRDGDLETDGARVIGAARQFVAVG</sequence>
<gene>
    <name evidence="1" type="ORF">MNAB215_1200</name>
</gene>
<dbReference type="Proteomes" id="UP000240424">
    <property type="component" value="Unassembled WGS sequence"/>
</dbReference>
<dbReference type="RefSeq" id="WP_077077885.1">
    <property type="nucleotide sequence ID" value="NZ_FUEZ01000003.1"/>
</dbReference>
<organism evidence="1 2">
    <name type="scientific">Mycobacterium numidiamassiliense</name>
    <dbReference type="NCBI Taxonomy" id="1841861"/>
    <lineage>
        <taxon>Bacteria</taxon>
        <taxon>Bacillati</taxon>
        <taxon>Actinomycetota</taxon>
        <taxon>Actinomycetes</taxon>
        <taxon>Mycobacteriales</taxon>
        <taxon>Mycobacteriaceae</taxon>
        <taxon>Mycobacterium</taxon>
    </lineage>
</organism>
<reference evidence="1 2" key="1">
    <citation type="submission" date="2017-01" db="EMBL/GenBank/DDBJ databases">
        <authorList>
            <consortium name="Urmite Genomes"/>
        </authorList>
    </citation>
    <scope>NUCLEOTIDE SEQUENCE [LARGE SCALE GENOMIC DNA]</scope>
    <source>
        <strain evidence="1 2">AB215</strain>
    </source>
</reference>
<keyword evidence="2" id="KW-1185">Reference proteome</keyword>
<protein>
    <recommendedName>
        <fullName evidence="3">Antitoxin Xre/MbcA/ParS-like toxin-binding domain-containing protein</fullName>
    </recommendedName>
</protein>
<name>A0A2U3P5I7_9MYCO</name>